<organism evidence="11">
    <name type="scientific">bioreactor metagenome</name>
    <dbReference type="NCBI Taxonomy" id="1076179"/>
    <lineage>
        <taxon>unclassified sequences</taxon>
        <taxon>metagenomes</taxon>
        <taxon>ecological metagenomes</taxon>
    </lineage>
</organism>
<dbReference type="GO" id="GO:0044718">
    <property type="term" value="P:siderophore transmembrane transport"/>
    <property type="evidence" value="ECO:0007669"/>
    <property type="project" value="TreeGrafter"/>
</dbReference>
<evidence type="ECO:0000256" key="4">
    <source>
        <dbReference type="ARBA" id="ARBA00022729"/>
    </source>
</evidence>
<dbReference type="InterPro" id="IPR012910">
    <property type="entry name" value="Plug_dom"/>
</dbReference>
<keyword evidence="6" id="KW-0472">Membrane</keyword>
<dbReference type="PANTHER" id="PTHR30069">
    <property type="entry name" value="TONB-DEPENDENT OUTER MEMBRANE RECEPTOR"/>
    <property type="match status" value="1"/>
</dbReference>
<evidence type="ECO:0000256" key="5">
    <source>
        <dbReference type="ARBA" id="ARBA00023077"/>
    </source>
</evidence>
<proteinExistence type="predicted"/>
<feature type="domain" description="TonB-dependent receptor plug" evidence="10">
    <location>
        <begin position="9"/>
        <end position="90"/>
    </location>
</feature>
<dbReference type="EMBL" id="VSSQ01001345">
    <property type="protein sequence ID" value="MPM07521.1"/>
    <property type="molecule type" value="Genomic_DNA"/>
</dbReference>
<evidence type="ECO:0000256" key="3">
    <source>
        <dbReference type="ARBA" id="ARBA00022692"/>
    </source>
</evidence>
<evidence type="ECO:0000256" key="8">
    <source>
        <dbReference type="ARBA" id="ARBA00023237"/>
    </source>
</evidence>
<evidence type="ECO:0000259" key="10">
    <source>
        <dbReference type="Pfam" id="PF07715"/>
    </source>
</evidence>
<dbReference type="InterPro" id="IPR036942">
    <property type="entry name" value="Beta-barrel_TonB_sf"/>
</dbReference>
<evidence type="ECO:0000256" key="2">
    <source>
        <dbReference type="ARBA" id="ARBA00022448"/>
    </source>
</evidence>
<sequence length="761" mass="84473">MTGVSNLTSAEKITIRTLNTSSANNSFGTSILVDGIPVSDNASMNDKTAISSVGGTGVDLRQIGADNIESVEVIRGIPSAEYGDLASGAVIVNTKAGYSPYEVRTKINPVTFNTSLGKGWNLGKKYGSLNMNIDYAQAWGDPRTKSESFDRISGGLTYTKTIGDLWYTNTKLSFSDLLDFRGDDPDVIAEGSETTQKSQSLRISHNGRISVNAKLMRTLSYSVGYSQTISESRNSTIVAAGGGMPVITSMSTGYVKVPYITNSYRASGGTIGKPMNVFTKISNTFFANTGKLNQRFNMGAEYRYEENKAKGFYNDDDNFPLRPNSNGRPRPYYDIPSINQVSAYAEDNITWNFSDSKWFKLQAGVRYDMLQPGQPEQVSSVSPRFNASLKVTNWLEFRGGWGKSSKTPGLSHLYPEAKYMDREVARYLPTDVQNQLVMYHTYITNVERNNMLKNATNTKTEIGADVKLPNNMTFSIVAYQDYMKNGFGNFTEYQTILSNFYAANDGLVLIPGQEPIVDWKNPARIDTVFSTTGRVGNTQASLDRGLEFDFFFGQIKAIRTSLYLSGAYMETSSWSNGPNYSSPVGILPSSVYGQGGADTPPFKLEYPSGTQRSIQRRFSTVIRAVCNIPQLKMVASVNGQVIWYTYSTTTNQQQEPIGWIDNDLSYHKITDQMLSNPEYRIKGLLLSDQIKDPRDTEPVVNKPLWLINARLTKDISNSLGFSFFVNNIFFYTPYQSSNVSGTLVERNSGTFSFGIELFIKI</sequence>
<evidence type="ECO:0000256" key="7">
    <source>
        <dbReference type="ARBA" id="ARBA00023170"/>
    </source>
</evidence>
<dbReference type="PANTHER" id="PTHR30069:SF29">
    <property type="entry name" value="HEMOGLOBIN AND HEMOGLOBIN-HAPTOGLOBIN-BINDING PROTEIN 1-RELATED"/>
    <property type="match status" value="1"/>
</dbReference>
<dbReference type="SUPFAM" id="SSF56935">
    <property type="entry name" value="Porins"/>
    <property type="match status" value="1"/>
</dbReference>
<comment type="caution">
    <text evidence="11">The sequence shown here is derived from an EMBL/GenBank/DDBJ whole genome shotgun (WGS) entry which is preliminary data.</text>
</comment>
<accession>A0A644WV95</accession>
<dbReference type="Gene3D" id="2.40.170.20">
    <property type="entry name" value="TonB-dependent receptor, beta-barrel domain"/>
    <property type="match status" value="1"/>
</dbReference>
<dbReference type="AlphaFoldDB" id="A0A644WV95"/>
<comment type="subcellular location">
    <subcellularLocation>
        <location evidence="1">Cell outer membrane</location>
        <topology evidence="1">Multi-pass membrane protein</topology>
    </subcellularLocation>
</comment>
<keyword evidence="5" id="KW-0798">TonB box</keyword>
<name>A0A644WV95_9ZZZZ</name>
<keyword evidence="7" id="KW-0675">Receptor</keyword>
<dbReference type="GO" id="GO:0015344">
    <property type="term" value="F:siderophore uptake transmembrane transporter activity"/>
    <property type="evidence" value="ECO:0007669"/>
    <property type="project" value="TreeGrafter"/>
</dbReference>
<dbReference type="InterPro" id="IPR037066">
    <property type="entry name" value="Plug_dom_sf"/>
</dbReference>
<evidence type="ECO:0000313" key="11">
    <source>
        <dbReference type="EMBL" id="MPM07521.1"/>
    </source>
</evidence>
<dbReference type="Pfam" id="PF00593">
    <property type="entry name" value="TonB_dep_Rec_b-barrel"/>
    <property type="match status" value="1"/>
</dbReference>
<dbReference type="GO" id="GO:0009279">
    <property type="term" value="C:cell outer membrane"/>
    <property type="evidence" value="ECO:0007669"/>
    <property type="project" value="UniProtKB-SubCell"/>
</dbReference>
<dbReference type="Pfam" id="PF07715">
    <property type="entry name" value="Plug"/>
    <property type="match status" value="1"/>
</dbReference>
<keyword evidence="2" id="KW-0813">Transport</keyword>
<feature type="domain" description="TonB-dependent receptor-like beta-barrel" evidence="9">
    <location>
        <begin position="153"/>
        <end position="727"/>
    </location>
</feature>
<dbReference type="Gene3D" id="2.170.130.10">
    <property type="entry name" value="TonB-dependent receptor, plug domain"/>
    <property type="match status" value="1"/>
</dbReference>
<gene>
    <name evidence="11" type="ORF">SDC9_53827</name>
</gene>
<evidence type="ECO:0000259" key="9">
    <source>
        <dbReference type="Pfam" id="PF00593"/>
    </source>
</evidence>
<keyword evidence="3" id="KW-0812">Transmembrane</keyword>
<protein>
    <submittedName>
        <fullName evidence="11">Uncharacterized protein</fullName>
    </submittedName>
</protein>
<keyword evidence="4" id="KW-0732">Signal</keyword>
<evidence type="ECO:0000256" key="1">
    <source>
        <dbReference type="ARBA" id="ARBA00004571"/>
    </source>
</evidence>
<dbReference type="InterPro" id="IPR039426">
    <property type="entry name" value="TonB-dep_rcpt-like"/>
</dbReference>
<reference evidence="11" key="1">
    <citation type="submission" date="2019-08" db="EMBL/GenBank/DDBJ databases">
        <authorList>
            <person name="Kucharzyk K."/>
            <person name="Murdoch R.W."/>
            <person name="Higgins S."/>
            <person name="Loffler F."/>
        </authorList>
    </citation>
    <scope>NUCLEOTIDE SEQUENCE</scope>
</reference>
<dbReference type="InterPro" id="IPR000531">
    <property type="entry name" value="Beta-barrel_TonB"/>
</dbReference>
<keyword evidence="8" id="KW-0998">Cell outer membrane</keyword>
<evidence type="ECO:0000256" key="6">
    <source>
        <dbReference type="ARBA" id="ARBA00023136"/>
    </source>
</evidence>